<dbReference type="Pfam" id="PF05400">
    <property type="entry name" value="FliT"/>
    <property type="match status" value="1"/>
</dbReference>
<dbReference type="EMBL" id="SZPQ01000002">
    <property type="protein sequence ID" value="TKI08363.1"/>
    <property type="molecule type" value="Genomic_DNA"/>
</dbReference>
<dbReference type="Proteomes" id="UP000305202">
    <property type="component" value="Unassembled WGS sequence"/>
</dbReference>
<keyword evidence="3" id="KW-1005">Bacterial flagellum biogenesis</keyword>
<accession>A0ABY2STL9</accession>
<dbReference type="InterPro" id="IPR008622">
    <property type="entry name" value="FliT"/>
</dbReference>
<keyword evidence="9" id="KW-1185">Reference proteome</keyword>
<organism evidence="8 9">
    <name type="scientific">Martelella alba</name>
    <dbReference type="NCBI Taxonomy" id="2590451"/>
    <lineage>
        <taxon>Bacteria</taxon>
        <taxon>Pseudomonadati</taxon>
        <taxon>Pseudomonadota</taxon>
        <taxon>Alphaproteobacteria</taxon>
        <taxon>Hyphomicrobiales</taxon>
        <taxon>Aurantimonadaceae</taxon>
        <taxon>Martelella</taxon>
    </lineage>
</organism>
<keyword evidence="8" id="KW-0966">Cell projection</keyword>
<name>A0ABY2STL9_9HYPH</name>
<gene>
    <name evidence="8" type="primary">fliT</name>
    <name evidence="8" type="ORF">FCN80_03755</name>
</gene>
<comment type="caution">
    <text evidence="8">The sequence shown here is derived from an EMBL/GenBank/DDBJ whole genome shotgun (WGS) entry which is preliminary data.</text>
</comment>
<evidence type="ECO:0000313" key="9">
    <source>
        <dbReference type="Proteomes" id="UP000305202"/>
    </source>
</evidence>
<evidence type="ECO:0000256" key="5">
    <source>
        <dbReference type="ARBA" id="ARBA00093797"/>
    </source>
</evidence>
<evidence type="ECO:0000256" key="6">
    <source>
        <dbReference type="SAM" id="Coils"/>
    </source>
</evidence>
<keyword evidence="2" id="KW-0963">Cytoplasm</keyword>
<comment type="subcellular location">
    <subcellularLocation>
        <location evidence="1">Cytoplasm</location>
        <location evidence="1">Cytosol</location>
    </subcellularLocation>
</comment>
<evidence type="ECO:0000256" key="1">
    <source>
        <dbReference type="ARBA" id="ARBA00004514"/>
    </source>
</evidence>
<keyword evidence="8" id="KW-0282">Flagellum</keyword>
<evidence type="ECO:0000313" key="8">
    <source>
        <dbReference type="EMBL" id="TKI08363.1"/>
    </source>
</evidence>
<feature type="coiled-coil region" evidence="6">
    <location>
        <begin position="74"/>
        <end position="101"/>
    </location>
</feature>
<evidence type="ECO:0000256" key="2">
    <source>
        <dbReference type="ARBA" id="ARBA00022490"/>
    </source>
</evidence>
<evidence type="ECO:0000256" key="3">
    <source>
        <dbReference type="ARBA" id="ARBA00022795"/>
    </source>
</evidence>
<keyword evidence="4" id="KW-0143">Chaperone</keyword>
<protein>
    <recommendedName>
        <fullName evidence="5">Flagellar protein FliT</fullName>
    </recommendedName>
</protein>
<evidence type="ECO:0000256" key="4">
    <source>
        <dbReference type="ARBA" id="ARBA00023186"/>
    </source>
</evidence>
<keyword evidence="8" id="KW-0969">Cilium</keyword>
<feature type="region of interest" description="Disordered" evidence="7">
    <location>
        <begin position="105"/>
        <end position="124"/>
    </location>
</feature>
<reference evidence="8 9" key="1">
    <citation type="submission" date="2019-04" db="EMBL/GenBank/DDBJ databases">
        <authorList>
            <person name="Li M."/>
            <person name="Gao C."/>
        </authorList>
    </citation>
    <scope>NUCLEOTIDE SEQUENCE [LARGE SCALE GENOMIC DNA]</scope>
    <source>
        <strain evidence="8 9">BGMRC 2031</strain>
    </source>
</reference>
<dbReference type="Gene3D" id="1.20.58.380">
    <property type="entry name" value="Flagellar protein flit"/>
    <property type="match status" value="1"/>
</dbReference>
<sequence length="124" mass="14260">MDACPSLLDHYQQILALSENMLMMARESEWDTLVYIEEKYVQAVAKITELNNSQDNALPTVIQEKISLVLRQLLKNESEVNRLLQARLNQLRELIGQSNRQQSVNSTYHKFSDPASMLPGEIKK</sequence>
<evidence type="ECO:0000256" key="7">
    <source>
        <dbReference type="SAM" id="MobiDB-lite"/>
    </source>
</evidence>
<keyword evidence="6" id="KW-0175">Coiled coil</keyword>
<proteinExistence type="predicted"/>